<sequence>MSTKTTTTAQKLQMTAEDYENMIFGSYARWCESVTINAREFQKVIANSAVNKWYLMEYAKCEEKFATMTQRYDENIPVKDYQTFYNDCTYGMFNIRPTALLQEIKKTRAVSYLKVHGVKIPSLTFNQN</sequence>
<gene>
    <name evidence="1" type="ORF">ACFX5D_13245</name>
</gene>
<evidence type="ECO:0000313" key="1">
    <source>
        <dbReference type="EMBL" id="MFE3848931.1"/>
    </source>
</evidence>
<reference evidence="1 2" key="1">
    <citation type="submission" date="2024-06" db="EMBL/GenBank/DDBJ databases">
        <title>Flavobacterium spp. isolated from glacier.</title>
        <authorList>
            <person name="Han D."/>
        </authorList>
    </citation>
    <scope>NUCLEOTIDE SEQUENCE [LARGE SCALE GENOMIC DNA]</scope>
    <source>
        <strain evidence="1 2">LB3P45</strain>
    </source>
</reference>
<keyword evidence="2" id="KW-1185">Reference proteome</keyword>
<dbReference type="Proteomes" id="UP001600039">
    <property type="component" value="Unassembled WGS sequence"/>
</dbReference>
<dbReference type="RefSeq" id="WP_379858681.1">
    <property type="nucleotide sequence ID" value="NZ_JBHZQA010000009.1"/>
</dbReference>
<protein>
    <submittedName>
        <fullName evidence="1">Uncharacterized protein</fullName>
    </submittedName>
</protein>
<organism evidence="1 2">
    <name type="scientific">Flavobacterium fructosi</name>
    <dbReference type="NCBI Taxonomy" id="3230416"/>
    <lineage>
        <taxon>Bacteria</taxon>
        <taxon>Pseudomonadati</taxon>
        <taxon>Bacteroidota</taxon>
        <taxon>Flavobacteriia</taxon>
        <taxon>Flavobacteriales</taxon>
        <taxon>Flavobacteriaceae</taxon>
        <taxon>Flavobacterium</taxon>
    </lineage>
</organism>
<accession>A0ABW6HPH0</accession>
<comment type="caution">
    <text evidence="1">The sequence shown here is derived from an EMBL/GenBank/DDBJ whole genome shotgun (WGS) entry which is preliminary data.</text>
</comment>
<evidence type="ECO:0000313" key="2">
    <source>
        <dbReference type="Proteomes" id="UP001600039"/>
    </source>
</evidence>
<proteinExistence type="predicted"/>
<dbReference type="EMBL" id="JBHZQA010000009">
    <property type="protein sequence ID" value="MFE3848931.1"/>
    <property type="molecule type" value="Genomic_DNA"/>
</dbReference>
<name>A0ABW6HPH0_9FLAO</name>